<accession>A0A4Q1CJF6</accession>
<evidence type="ECO:0000256" key="6">
    <source>
        <dbReference type="ARBA" id="ARBA00023136"/>
    </source>
</evidence>
<dbReference type="PROSITE" id="PS51257">
    <property type="entry name" value="PROKAR_LIPOPROTEIN"/>
    <property type="match status" value="1"/>
</dbReference>
<dbReference type="Gene3D" id="2.60.40.2880">
    <property type="entry name" value="MmpS1-5, C-terminal soluble domain"/>
    <property type="match status" value="1"/>
</dbReference>
<keyword evidence="5" id="KW-1133">Transmembrane helix</keyword>
<dbReference type="InterPro" id="IPR038468">
    <property type="entry name" value="MmpS_C"/>
</dbReference>
<evidence type="ECO:0000313" key="8">
    <source>
        <dbReference type="Proteomes" id="UP000290204"/>
    </source>
</evidence>
<evidence type="ECO:0000256" key="4">
    <source>
        <dbReference type="ARBA" id="ARBA00022692"/>
    </source>
</evidence>
<dbReference type="RefSeq" id="WP_129130752.1">
    <property type="nucleotide sequence ID" value="NZ_SDHW01000002.1"/>
</dbReference>
<dbReference type="AlphaFoldDB" id="A0A4Q1CJF6"/>
<organism evidence="7 8">
    <name type="scientific">Lacibacter luteus</name>
    <dbReference type="NCBI Taxonomy" id="2508719"/>
    <lineage>
        <taxon>Bacteria</taxon>
        <taxon>Pseudomonadati</taxon>
        <taxon>Bacteroidota</taxon>
        <taxon>Chitinophagia</taxon>
        <taxon>Chitinophagales</taxon>
        <taxon>Chitinophagaceae</taxon>
        <taxon>Lacibacter</taxon>
    </lineage>
</organism>
<protein>
    <recommendedName>
        <fullName evidence="9">MmpS family membrane protein</fullName>
    </recommendedName>
</protein>
<dbReference type="InterPro" id="IPR008693">
    <property type="entry name" value="MmpS"/>
</dbReference>
<keyword evidence="6" id="KW-0472">Membrane</keyword>
<dbReference type="GO" id="GO:0005886">
    <property type="term" value="C:plasma membrane"/>
    <property type="evidence" value="ECO:0007669"/>
    <property type="project" value="UniProtKB-SubCell"/>
</dbReference>
<reference evidence="7 8" key="1">
    <citation type="submission" date="2019-01" db="EMBL/GenBank/DDBJ databases">
        <title>Lacibacter sp. strain TTM-7.</title>
        <authorList>
            <person name="Chen W.-M."/>
        </authorList>
    </citation>
    <scope>NUCLEOTIDE SEQUENCE [LARGE SCALE GENOMIC DNA]</scope>
    <source>
        <strain evidence="7 8">TTM-7</strain>
    </source>
</reference>
<evidence type="ECO:0000256" key="3">
    <source>
        <dbReference type="ARBA" id="ARBA00022475"/>
    </source>
</evidence>
<comment type="subcellular location">
    <subcellularLocation>
        <location evidence="1">Cell membrane</location>
    </subcellularLocation>
</comment>
<gene>
    <name evidence="7" type="ORF">ESA94_10030</name>
</gene>
<keyword evidence="3" id="KW-1003">Cell membrane</keyword>
<keyword evidence="4" id="KW-0812">Transmembrane</keyword>
<name>A0A4Q1CJF6_9BACT</name>
<dbReference type="EMBL" id="SDHW01000002">
    <property type="protein sequence ID" value="RXK60791.1"/>
    <property type="molecule type" value="Genomic_DNA"/>
</dbReference>
<comment type="similarity">
    <text evidence="2">Belongs to the MmpS family.</text>
</comment>
<evidence type="ECO:0000313" key="7">
    <source>
        <dbReference type="EMBL" id="RXK60791.1"/>
    </source>
</evidence>
<keyword evidence="8" id="KW-1185">Reference proteome</keyword>
<proteinExistence type="inferred from homology"/>
<dbReference type="Proteomes" id="UP000290204">
    <property type="component" value="Unassembled WGS sequence"/>
</dbReference>
<comment type="caution">
    <text evidence="7">The sequence shown here is derived from an EMBL/GenBank/DDBJ whole genome shotgun (WGS) entry which is preliminary data.</text>
</comment>
<dbReference type="Pfam" id="PF05423">
    <property type="entry name" value="Mycobact_memb"/>
    <property type="match status" value="1"/>
</dbReference>
<evidence type="ECO:0000256" key="1">
    <source>
        <dbReference type="ARBA" id="ARBA00004236"/>
    </source>
</evidence>
<evidence type="ECO:0000256" key="5">
    <source>
        <dbReference type="ARBA" id="ARBA00022989"/>
    </source>
</evidence>
<sequence length="134" mass="14076">MKHLSLFRLFAIAVMLLTVLSCKKNKDSNNSGSSRNIKYEVSGNASGKLNIVYYNAQGSATTLTNVSLPWSKEITVENSAAYAGFTISAAGGGAGTAGQSVTAKLYAGGVVKKSQTATVDNNGYVQIGPLMHYF</sequence>
<evidence type="ECO:0008006" key="9">
    <source>
        <dbReference type="Google" id="ProtNLM"/>
    </source>
</evidence>
<dbReference type="OrthoDB" id="1377205at2"/>
<evidence type="ECO:0000256" key="2">
    <source>
        <dbReference type="ARBA" id="ARBA00007531"/>
    </source>
</evidence>